<feature type="transmembrane region" description="Helical" evidence="1">
    <location>
        <begin position="103"/>
        <end position="122"/>
    </location>
</feature>
<organism evidence="2 3">
    <name type="scientific">Canis lupus dingo</name>
    <name type="common">dingo</name>
    <dbReference type="NCBI Taxonomy" id="286419"/>
    <lineage>
        <taxon>Eukaryota</taxon>
        <taxon>Metazoa</taxon>
        <taxon>Chordata</taxon>
        <taxon>Craniata</taxon>
        <taxon>Vertebrata</taxon>
        <taxon>Euteleostomi</taxon>
        <taxon>Mammalia</taxon>
        <taxon>Eutheria</taxon>
        <taxon>Laurasiatheria</taxon>
        <taxon>Carnivora</taxon>
        <taxon>Caniformia</taxon>
        <taxon>Canidae</taxon>
        <taxon>Canis</taxon>
    </lineage>
</organism>
<reference evidence="2" key="1">
    <citation type="submission" date="2025-08" db="UniProtKB">
        <authorList>
            <consortium name="Ensembl"/>
        </authorList>
    </citation>
    <scope>IDENTIFICATION</scope>
</reference>
<dbReference type="Proteomes" id="UP000694391">
    <property type="component" value="Unplaced"/>
</dbReference>
<feature type="transmembrane region" description="Helical" evidence="1">
    <location>
        <begin position="128"/>
        <end position="152"/>
    </location>
</feature>
<proteinExistence type="predicted"/>
<name>A0A8C0KD54_CANLU</name>
<evidence type="ECO:0000313" key="2">
    <source>
        <dbReference type="Ensembl" id="ENSCAFP00020013596.1"/>
    </source>
</evidence>
<dbReference type="AlphaFoldDB" id="A0A8C0KD54"/>
<keyword evidence="1" id="KW-0812">Transmembrane</keyword>
<protein>
    <submittedName>
        <fullName evidence="2">Uncharacterized protein</fullName>
    </submittedName>
</protein>
<dbReference type="Ensembl" id="ENSCAFT00020015726.1">
    <property type="protein sequence ID" value="ENSCAFP00020013596.1"/>
    <property type="gene ID" value="ENSCAFG00020010932.1"/>
</dbReference>
<reference evidence="2" key="2">
    <citation type="submission" date="2025-09" db="UniProtKB">
        <authorList>
            <consortium name="Ensembl"/>
        </authorList>
    </citation>
    <scope>IDENTIFICATION</scope>
</reference>
<keyword evidence="3" id="KW-1185">Reference proteome</keyword>
<keyword evidence="1" id="KW-1133">Transmembrane helix</keyword>
<evidence type="ECO:0000256" key="1">
    <source>
        <dbReference type="SAM" id="Phobius"/>
    </source>
</evidence>
<accession>A0A8C0KD54</accession>
<evidence type="ECO:0000313" key="3">
    <source>
        <dbReference type="Proteomes" id="UP000694391"/>
    </source>
</evidence>
<keyword evidence="1" id="KW-0472">Membrane</keyword>
<sequence>MQRRYNRTIPRVLSVEQDYITLLTSVCIPDEAFANYITSVINSSHGKVLPYFYTPYFLTLDSILKKCKMATTSTISLSSEHILEKEKVWIVTLYDLSHSFRPVVLLLMLLSVYKAFVTETFIHPCSLGSWIALLAQVVVTGLLALSTLALYVPVVNMHS</sequence>
<dbReference type="GeneTree" id="ENSGT00950000186452"/>